<organism evidence="3 4">
    <name type="scientific">Folsomia candida</name>
    <name type="common">Springtail</name>
    <dbReference type="NCBI Taxonomy" id="158441"/>
    <lineage>
        <taxon>Eukaryota</taxon>
        <taxon>Metazoa</taxon>
        <taxon>Ecdysozoa</taxon>
        <taxon>Arthropoda</taxon>
        <taxon>Hexapoda</taxon>
        <taxon>Collembola</taxon>
        <taxon>Entomobryomorpha</taxon>
        <taxon>Isotomoidea</taxon>
        <taxon>Isotomidae</taxon>
        <taxon>Proisotominae</taxon>
        <taxon>Folsomia</taxon>
    </lineage>
</organism>
<feature type="compositionally biased region" description="Basic and acidic residues" evidence="1">
    <location>
        <begin position="55"/>
        <end position="72"/>
    </location>
</feature>
<feature type="region of interest" description="Disordered" evidence="1">
    <location>
        <begin position="132"/>
        <end position="181"/>
    </location>
</feature>
<keyword evidence="4" id="KW-1185">Reference proteome</keyword>
<evidence type="ECO:0000256" key="1">
    <source>
        <dbReference type="SAM" id="MobiDB-lite"/>
    </source>
</evidence>
<keyword evidence="2" id="KW-0732">Signal</keyword>
<feature type="compositionally biased region" description="Low complexity" evidence="1">
    <location>
        <begin position="327"/>
        <end position="342"/>
    </location>
</feature>
<comment type="caution">
    <text evidence="3">The sequence shown here is derived from an EMBL/GenBank/DDBJ whole genome shotgun (WGS) entry which is preliminary data.</text>
</comment>
<accession>A0A226F4U5</accession>
<evidence type="ECO:0000313" key="3">
    <source>
        <dbReference type="EMBL" id="OXA64809.1"/>
    </source>
</evidence>
<evidence type="ECO:0000256" key="2">
    <source>
        <dbReference type="SAM" id="SignalP"/>
    </source>
</evidence>
<dbReference type="Proteomes" id="UP000198287">
    <property type="component" value="Unassembled WGS sequence"/>
</dbReference>
<feature type="compositionally biased region" description="Basic and acidic residues" evidence="1">
    <location>
        <begin position="158"/>
        <end position="169"/>
    </location>
</feature>
<dbReference type="AlphaFoldDB" id="A0A226F4U5"/>
<feature type="compositionally biased region" description="Polar residues" evidence="1">
    <location>
        <begin position="446"/>
        <end position="470"/>
    </location>
</feature>
<evidence type="ECO:0000313" key="4">
    <source>
        <dbReference type="Proteomes" id="UP000198287"/>
    </source>
</evidence>
<feature type="compositionally biased region" description="Low complexity" evidence="1">
    <location>
        <begin position="141"/>
        <end position="151"/>
    </location>
</feature>
<sequence length="470" mass="53047">MRICILVLVSYFFVSITASRRAFYDDGTPSSEESYFQEEPQNESYNNVPRPSPKAPKDKNQPETQDHYLKPEENVTQLEKLDTQLETTVTSVPQIIANLPLTEEHSDSNEDIVGIFSLEEVKVKPGNKLKVVFRPRPTPKSVSSLASSNSSRNHKKLTKTEDKKAKNSKESQQVPQDRGPQILFSIQSGQTQDEEGQEELKSIQIINKKGTSVKTRTDVKLHPVTTLDESEYDDEDLITTDQDPFEVRVRQKQLKASVSGKPERNQPNSSRYHPFTTVRSTRRTTKIPSIEADNKPPTSQSWRNHYDNAESDEQNGENYYEPDIGTSSRPLSNSSSRKPIIIPRRRTNEPTGDDENLEGSDEDTLNSDDEDGTNDFSSSEEGIVRRKYVAATTTERSTTPGSRTTNPPQKVKARGRPYSNSTRRRLQSQGSFSIQAEEVKEEKSRANATPRNNSFSNQGPSQQSRGKVYN</sequence>
<feature type="signal peptide" evidence="2">
    <location>
        <begin position="1"/>
        <end position="19"/>
    </location>
</feature>
<proteinExistence type="predicted"/>
<feature type="compositionally biased region" description="Polar residues" evidence="1">
    <location>
        <begin position="391"/>
        <end position="408"/>
    </location>
</feature>
<feature type="chain" id="PRO_5012149614" evidence="2">
    <location>
        <begin position="20"/>
        <end position="470"/>
    </location>
</feature>
<name>A0A226F4U5_FOLCA</name>
<reference evidence="3 4" key="1">
    <citation type="submission" date="2015-12" db="EMBL/GenBank/DDBJ databases">
        <title>The genome of Folsomia candida.</title>
        <authorList>
            <person name="Faddeeva A."/>
            <person name="Derks M.F."/>
            <person name="Anvar Y."/>
            <person name="Smit S."/>
            <person name="Van Straalen N."/>
            <person name="Roelofs D."/>
        </authorList>
    </citation>
    <scope>NUCLEOTIDE SEQUENCE [LARGE SCALE GENOMIC DNA]</scope>
    <source>
        <strain evidence="3 4">VU population</strain>
        <tissue evidence="3">Whole body</tissue>
    </source>
</reference>
<gene>
    <name evidence="3" type="ORF">Fcan01_03100</name>
</gene>
<feature type="region of interest" description="Disordered" evidence="1">
    <location>
        <begin position="27"/>
        <end position="72"/>
    </location>
</feature>
<protein>
    <submittedName>
        <fullName evidence="3">Uncharacterized protein</fullName>
    </submittedName>
</protein>
<feature type="region of interest" description="Disordered" evidence="1">
    <location>
        <begin position="233"/>
        <end position="470"/>
    </location>
</feature>
<feature type="compositionally biased region" description="Acidic residues" evidence="1">
    <location>
        <begin position="351"/>
        <end position="373"/>
    </location>
</feature>
<dbReference type="EMBL" id="LNIX01000001">
    <property type="protein sequence ID" value="OXA64809.1"/>
    <property type="molecule type" value="Genomic_DNA"/>
</dbReference>